<dbReference type="OrthoDB" id="9780884at2"/>
<evidence type="ECO:0000259" key="3">
    <source>
        <dbReference type="Pfam" id="PF00149"/>
    </source>
</evidence>
<dbReference type="PANTHER" id="PTHR31302:SF31">
    <property type="entry name" value="PHOSPHODIESTERASE YAEI"/>
    <property type="match status" value="1"/>
</dbReference>
<comment type="caution">
    <text evidence="4">The sequence shown here is derived from an EMBL/GenBank/DDBJ whole genome shotgun (WGS) entry which is preliminary data.</text>
</comment>
<dbReference type="GO" id="GO:0046872">
    <property type="term" value="F:metal ion binding"/>
    <property type="evidence" value="ECO:0007669"/>
    <property type="project" value="UniProtKB-KW"/>
</dbReference>
<keyword evidence="5" id="KW-1185">Reference proteome</keyword>
<name>A0A1U7J582_9CYAN</name>
<dbReference type="AlphaFoldDB" id="A0A1U7J582"/>
<proteinExistence type="predicted"/>
<dbReference type="SUPFAM" id="SSF56300">
    <property type="entry name" value="Metallo-dependent phosphatases"/>
    <property type="match status" value="1"/>
</dbReference>
<reference evidence="4 5" key="1">
    <citation type="submission" date="2016-11" db="EMBL/GenBank/DDBJ databases">
        <title>Draft Genome Sequences of Nine Cyanobacterial Strains from Diverse Habitats.</title>
        <authorList>
            <person name="Zhu T."/>
            <person name="Hou S."/>
            <person name="Lu X."/>
            <person name="Hess W.R."/>
        </authorList>
    </citation>
    <scope>NUCLEOTIDE SEQUENCE [LARGE SCALE GENOMIC DNA]</scope>
    <source>
        <strain evidence="4 5">NIES-30</strain>
    </source>
</reference>
<dbReference type="PANTHER" id="PTHR31302">
    <property type="entry name" value="TRANSMEMBRANE PROTEIN WITH METALLOPHOSPHOESTERASE DOMAIN-RELATED"/>
    <property type="match status" value="1"/>
</dbReference>
<dbReference type="GO" id="GO:0016020">
    <property type="term" value="C:membrane"/>
    <property type="evidence" value="ECO:0007669"/>
    <property type="project" value="GOC"/>
</dbReference>
<organism evidence="4 5">
    <name type="scientific">Phormidium tenue NIES-30</name>
    <dbReference type="NCBI Taxonomy" id="549789"/>
    <lineage>
        <taxon>Bacteria</taxon>
        <taxon>Bacillati</taxon>
        <taxon>Cyanobacteriota</taxon>
        <taxon>Cyanophyceae</taxon>
        <taxon>Oscillatoriophycideae</taxon>
        <taxon>Oscillatoriales</taxon>
        <taxon>Oscillatoriaceae</taxon>
        <taxon>Phormidium</taxon>
    </lineage>
</organism>
<protein>
    <submittedName>
        <fullName evidence="4">Metallophosphatase</fullName>
    </submittedName>
</protein>
<dbReference type="EMBL" id="MRCG01000008">
    <property type="protein sequence ID" value="OKH47770.1"/>
    <property type="molecule type" value="Genomic_DNA"/>
</dbReference>
<keyword evidence="1" id="KW-0479">Metal-binding</keyword>
<dbReference type="Gene3D" id="3.60.21.10">
    <property type="match status" value="1"/>
</dbReference>
<dbReference type="RefSeq" id="WP_073608729.1">
    <property type="nucleotide sequence ID" value="NZ_MRCG01000008.1"/>
</dbReference>
<accession>A0A1U7J582</accession>
<gene>
    <name evidence="4" type="ORF">NIES30_12375</name>
</gene>
<dbReference type="GO" id="GO:0009245">
    <property type="term" value="P:lipid A biosynthetic process"/>
    <property type="evidence" value="ECO:0007669"/>
    <property type="project" value="TreeGrafter"/>
</dbReference>
<evidence type="ECO:0000313" key="4">
    <source>
        <dbReference type="EMBL" id="OKH47770.1"/>
    </source>
</evidence>
<evidence type="ECO:0000256" key="1">
    <source>
        <dbReference type="ARBA" id="ARBA00022723"/>
    </source>
</evidence>
<dbReference type="CDD" id="cd07385">
    <property type="entry name" value="MPP_YkuE_C"/>
    <property type="match status" value="1"/>
</dbReference>
<keyword evidence="2" id="KW-0378">Hydrolase</keyword>
<evidence type="ECO:0000256" key="2">
    <source>
        <dbReference type="ARBA" id="ARBA00022801"/>
    </source>
</evidence>
<sequence>MRPLLTGSLTVEKVTIPIRDLPQRLEGCRIVQLSDFHYDGQRLSPRLLRQVVDRVNELAPDLIALTGDYVTRDPTPIFDLVTYLSQMKSRFGTVAVLGNHDNVTQKGRKTILRSLQQAGIHALWNDIAYPLGDDLPVVGLADFWSREFHPAPLLDSLSPTQPRLVLSHNPDTAEFLAPWRVDLQLSGHTHGGQIVLPMIGPVAALIQSLRLSVLSKLPFDLPYLKRKRNRSKIVRHWEWVSGLHAVGQNQLYVNRGLGSYAPGRLGCPPEVTVVELVRG</sequence>
<dbReference type="Proteomes" id="UP000185557">
    <property type="component" value="Unassembled WGS sequence"/>
</dbReference>
<dbReference type="GO" id="GO:0008758">
    <property type="term" value="F:UDP-2,3-diacylglucosamine hydrolase activity"/>
    <property type="evidence" value="ECO:0007669"/>
    <property type="project" value="TreeGrafter"/>
</dbReference>
<dbReference type="InterPro" id="IPR004843">
    <property type="entry name" value="Calcineurin-like_PHP"/>
</dbReference>
<dbReference type="InterPro" id="IPR051158">
    <property type="entry name" value="Metallophosphoesterase_sf"/>
</dbReference>
<evidence type="ECO:0000313" key="5">
    <source>
        <dbReference type="Proteomes" id="UP000185557"/>
    </source>
</evidence>
<dbReference type="Pfam" id="PF00149">
    <property type="entry name" value="Metallophos"/>
    <property type="match status" value="1"/>
</dbReference>
<feature type="domain" description="Calcineurin-like phosphoesterase" evidence="3">
    <location>
        <begin position="29"/>
        <end position="191"/>
    </location>
</feature>
<dbReference type="InterPro" id="IPR029052">
    <property type="entry name" value="Metallo-depent_PP-like"/>
</dbReference>